<dbReference type="EMBL" id="NYPG01000004">
    <property type="protein sequence ID" value="PDK41053.1"/>
    <property type="molecule type" value="Genomic_DNA"/>
</dbReference>
<accession>A0A7X0W513</accession>
<dbReference type="InterPro" id="IPR006691">
    <property type="entry name" value="GyrA/parC_rep"/>
</dbReference>
<protein>
    <recommendedName>
        <fullName evidence="9">DNA gyrase subunit A</fullName>
        <ecNumber evidence="9">5.6.2.2</ecNumber>
    </recommendedName>
</protein>
<evidence type="ECO:0000256" key="8">
    <source>
        <dbReference type="ARBA" id="ARBA00023235"/>
    </source>
</evidence>
<evidence type="ECO:0000256" key="11">
    <source>
        <dbReference type="SAM" id="Coils"/>
    </source>
</evidence>
<dbReference type="RefSeq" id="WP_011700887.1">
    <property type="nucleotide sequence ID" value="NZ_CBCSAN010000002.1"/>
</dbReference>
<reference evidence="15 16" key="1">
    <citation type="submission" date="2017-09" db="EMBL/GenBank/DDBJ databases">
        <title>Draft Genomes of 144 Listeria Monocytogenes isolates from foods.</title>
        <authorList>
            <person name="Wu C.H."/>
            <person name="Ng J."/>
            <person name="Kiang D."/>
            <person name="Chen C.-Y."/>
            <person name="Frink S."/>
            <person name="Lafrades M."/>
            <person name="Morales C."/>
            <person name="Park P."/>
            <person name="Zwick M."/>
        </authorList>
    </citation>
    <scope>NUCLEOTIDE SEQUENCE [LARGE SCALE GENOMIC DNA]</scope>
    <source>
        <strain evidence="15 16">CDPHFDLB-F14M01633.75-2</strain>
    </source>
</reference>
<dbReference type="GeneID" id="61187891"/>
<organism evidence="14 17">
    <name type="scientific">Listeria welshimeri</name>
    <dbReference type="NCBI Taxonomy" id="1643"/>
    <lineage>
        <taxon>Bacteria</taxon>
        <taxon>Bacillati</taxon>
        <taxon>Bacillota</taxon>
        <taxon>Bacilli</taxon>
        <taxon>Bacillales</taxon>
        <taxon>Listeriaceae</taxon>
        <taxon>Listeria</taxon>
    </lineage>
</organism>
<evidence type="ECO:0000256" key="6">
    <source>
        <dbReference type="ARBA" id="ARBA00023029"/>
    </source>
</evidence>
<comment type="subunit">
    <text evidence="9">Heterotetramer, composed of two GyrA and two GyrB chains. In the heterotetramer, GyrA contains the active site tyrosine that forms a transient covalent intermediate with DNA, while GyrB binds cofactors and catalyzes ATP hydrolysis.</text>
</comment>
<dbReference type="GO" id="GO:0005524">
    <property type="term" value="F:ATP binding"/>
    <property type="evidence" value="ECO:0007669"/>
    <property type="project" value="UniProtKB-UniRule"/>
</dbReference>
<feature type="short sequence motif" description="GyrA-box" evidence="9">
    <location>
        <begin position="527"/>
        <end position="533"/>
    </location>
</feature>
<dbReference type="Gene3D" id="3.90.199.10">
    <property type="entry name" value="Topoisomerase II, domain 5"/>
    <property type="match status" value="1"/>
</dbReference>
<dbReference type="PROSITE" id="PS52040">
    <property type="entry name" value="TOPO_IIA"/>
    <property type="match status" value="1"/>
</dbReference>
<evidence type="ECO:0000256" key="12">
    <source>
        <dbReference type="SAM" id="MobiDB-lite"/>
    </source>
</evidence>
<dbReference type="GO" id="GO:0005737">
    <property type="term" value="C:cytoplasm"/>
    <property type="evidence" value="ECO:0007669"/>
    <property type="project" value="UniProtKB-SubCell"/>
</dbReference>
<dbReference type="GO" id="GO:0034335">
    <property type="term" value="F:DNA negative supercoiling activity"/>
    <property type="evidence" value="ECO:0007669"/>
    <property type="project" value="UniProtKB-ARBA"/>
</dbReference>
<dbReference type="FunFam" id="3.90.199.10:FF:000001">
    <property type="entry name" value="DNA gyrase subunit A"/>
    <property type="match status" value="1"/>
</dbReference>
<dbReference type="HAMAP" id="MF_01897">
    <property type="entry name" value="GyrA"/>
    <property type="match status" value="1"/>
</dbReference>
<evidence type="ECO:0000313" key="16">
    <source>
        <dbReference type="Proteomes" id="UP000219632"/>
    </source>
</evidence>
<feature type="region of interest" description="Disordered" evidence="12">
    <location>
        <begin position="821"/>
        <end position="842"/>
    </location>
</feature>
<dbReference type="PANTHER" id="PTHR43493:SF5">
    <property type="entry name" value="DNA GYRASE SUBUNIT A, CHLOROPLASTIC_MITOCHONDRIAL"/>
    <property type="match status" value="1"/>
</dbReference>
<dbReference type="Gene3D" id="2.120.10.90">
    <property type="entry name" value="DNA gyrase/topoisomerase IV, subunit A, C-terminal"/>
    <property type="match status" value="1"/>
</dbReference>
<dbReference type="GO" id="GO:0009330">
    <property type="term" value="C:DNA topoisomerase type II (double strand cut, ATP-hydrolyzing) complex"/>
    <property type="evidence" value="ECO:0007669"/>
    <property type="project" value="TreeGrafter"/>
</dbReference>
<dbReference type="AlphaFoldDB" id="A0A7X0W513"/>
<evidence type="ECO:0000313" key="15">
    <source>
        <dbReference type="EMBL" id="PDK41053.1"/>
    </source>
</evidence>
<comment type="miscellaneous">
    <text evidence="9">Few gyrases are as efficient as E.coli at forming negative supercoils. Not all organisms have 2 type II topoisomerases; in organisms with a single type II topoisomerase this enzyme also has to decatenate newly replicated chromosomes.</text>
</comment>
<dbReference type="NCBIfam" id="NF004044">
    <property type="entry name" value="PRK05561.1"/>
    <property type="match status" value="1"/>
</dbReference>
<evidence type="ECO:0000256" key="1">
    <source>
        <dbReference type="ARBA" id="ARBA00000185"/>
    </source>
</evidence>
<evidence type="ECO:0000256" key="9">
    <source>
        <dbReference type="HAMAP-Rule" id="MF_01897"/>
    </source>
</evidence>
<dbReference type="Proteomes" id="UP000219632">
    <property type="component" value="Unassembled WGS sequence"/>
</dbReference>
<keyword evidence="11" id="KW-0175">Coiled coil</keyword>
<dbReference type="Gene3D" id="3.30.1360.40">
    <property type="match status" value="1"/>
</dbReference>
<dbReference type="FunFam" id="3.30.1360.40:FF:000002">
    <property type="entry name" value="DNA gyrase subunit A"/>
    <property type="match status" value="1"/>
</dbReference>
<comment type="catalytic activity">
    <reaction evidence="1 9 10">
        <text>ATP-dependent breakage, passage and rejoining of double-stranded DNA.</text>
        <dbReference type="EC" id="5.6.2.2"/>
    </reaction>
</comment>
<dbReference type="NCBIfam" id="TIGR01063">
    <property type="entry name" value="gyrA"/>
    <property type="match status" value="1"/>
</dbReference>
<comment type="function">
    <text evidence="9">A type II topoisomerase that negatively supercoils closed circular double-stranded (ds) DNA in an ATP-dependent manner to modulate DNA topology and maintain chromosomes in an underwound state. Negative supercoiling favors strand separation, and DNA replication, transcription, recombination and repair, all of which involve strand separation. Also able to catalyze the interconversion of other topological isomers of dsDNA rings, including catenanes and knotted rings. Type II topoisomerases break and join 2 DNA strands simultaneously in an ATP-dependent manner.</text>
</comment>
<keyword evidence="6 9" id="KW-0799">Topoisomerase</keyword>
<feature type="active site" description="O-(5'-phospho-DNA)-tyrosine intermediate" evidence="9 10">
    <location>
        <position position="123"/>
    </location>
</feature>
<evidence type="ECO:0000313" key="14">
    <source>
        <dbReference type="EMBL" id="MBC1322138.1"/>
    </source>
</evidence>
<dbReference type="SUPFAM" id="SSF101904">
    <property type="entry name" value="GyrA/ParC C-terminal domain-like"/>
    <property type="match status" value="1"/>
</dbReference>
<evidence type="ECO:0000256" key="4">
    <source>
        <dbReference type="ARBA" id="ARBA00022741"/>
    </source>
</evidence>
<dbReference type="InterPro" id="IPR035516">
    <property type="entry name" value="Gyrase/topoIV_suA_C"/>
</dbReference>
<keyword evidence="3 9" id="KW-0963">Cytoplasm</keyword>
<evidence type="ECO:0000256" key="2">
    <source>
        <dbReference type="ARBA" id="ARBA00008263"/>
    </source>
</evidence>
<evidence type="ECO:0000313" key="17">
    <source>
        <dbReference type="Proteomes" id="UP000522007"/>
    </source>
</evidence>
<dbReference type="CDD" id="cd00187">
    <property type="entry name" value="TOP4c"/>
    <property type="match status" value="1"/>
</dbReference>
<dbReference type="Proteomes" id="UP000522007">
    <property type="component" value="Unassembled WGS sequence"/>
</dbReference>
<dbReference type="FunFam" id="2.120.10.90:FF:000004">
    <property type="entry name" value="DNA gyrase subunit A"/>
    <property type="match status" value="1"/>
</dbReference>
<dbReference type="EC" id="5.6.2.2" evidence="9"/>
<reference evidence="14 17" key="2">
    <citation type="submission" date="2020-03" db="EMBL/GenBank/DDBJ databases">
        <title>Soil Listeria distribution.</title>
        <authorList>
            <person name="Liao J."/>
            <person name="Wiedmann M."/>
        </authorList>
    </citation>
    <scope>NUCLEOTIDE SEQUENCE [LARGE SCALE GENOMIC DNA]</scope>
    <source>
        <strain evidence="14 17">FSL L7-1829</strain>
    </source>
</reference>
<dbReference type="GO" id="GO:0003677">
    <property type="term" value="F:DNA binding"/>
    <property type="evidence" value="ECO:0007669"/>
    <property type="project" value="UniProtKB-UniRule"/>
</dbReference>
<comment type="similarity">
    <text evidence="2 9">Belongs to the type II topoisomerase GyrA/ParC subunit family.</text>
</comment>
<keyword evidence="16" id="KW-1185">Reference proteome</keyword>
<comment type="caution">
    <text evidence="14">The sequence shown here is derived from an EMBL/GenBank/DDBJ whole genome shotgun (WGS) entry which is preliminary data.</text>
</comment>
<name>A0A7X0W513_LISWE</name>
<dbReference type="FunFam" id="1.10.268.10:FF:000001">
    <property type="entry name" value="DNA gyrase subunit A"/>
    <property type="match status" value="1"/>
</dbReference>
<keyword evidence="5 9" id="KW-0067">ATP-binding</keyword>
<dbReference type="SMART" id="SM00434">
    <property type="entry name" value="TOP4c"/>
    <property type="match status" value="1"/>
</dbReference>
<gene>
    <name evidence="9 14" type="primary">gyrA</name>
    <name evidence="15" type="ORF">AFZ32_09060</name>
    <name evidence="14" type="ORF">HB853_04195</name>
</gene>
<feature type="coiled-coil region" evidence="11">
    <location>
        <begin position="437"/>
        <end position="485"/>
    </location>
</feature>
<keyword evidence="4 9" id="KW-0547">Nucleotide-binding</keyword>
<comment type="subcellular location">
    <subcellularLocation>
        <location evidence="9">Cytoplasm</location>
    </subcellularLocation>
</comment>
<dbReference type="InterPro" id="IPR013760">
    <property type="entry name" value="Topo_IIA-like_dom_sf"/>
</dbReference>
<evidence type="ECO:0000256" key="5">
    <source>
        <dbReference type="ARBA" id="ARBA00022840"/>
    </source>
</evidence>
<dbReference type="InterPro" id="IPR050220">
    <property type="entry name" value="Type_II_DNA_Topoisomerases"/>
</dbReference>
<dbReference type="Pfam" id="PF00521">
    <property type="entry name" value="DNA_topoisoIV"/>
    <property type="match status" value="1"/>
</dbReference>
<dbReference type="InterPro" id="IPR013758">
    <property type="entry name" value="Topo_IIA_A/C_ab"/>
</dbReference>
<proteinExistence type="inferred from homology"/>
<feature type="domain" description="Topo IIA-type catalytic" evidence="13">
    <location>
        <begin position="35"/>
        <end position="500"/>
    </location>
</feature>
<dbReference type="SUPFAM" id="SSF56719">
    <property type="entry name" value="Type II DNA topoisomerase"/>
    <property type="match status" value="1"/>
</dbReference>
<dbReference type="OMA" id="THHWLLF"/>
<evidence type="ECO:0000256" key="3">
    <source>
        <dbReference type="ARBA" id="ARBA00022490"/>
    </source>
</evidence>
<evidence type="ECO:0000256" key="10">
    <source>
        <dbReference type="PROSITE-ProRule" id="PRU01384"/>
    </source>
</evidence>
<dbReference type="GO" id="GO:0005694">
    <property type="term" value="C:chromosome"/>
    <property type="evidence" value="ECO:0007669"/>
    <property type="project" value="InterPro"/>
</dbReference>
<dbReference type="GO" id="GO:0006261">
    <property type="term" value="P:DNA-templated DNA replication"/>
    <property type="evidence" value="ECO:0007669"/>
    <property type="project" value="UniProtKB-UniRule"/>
</dbReference>
<dbReference type="NCBIfam" id="NF004043">
    <property type="entry name" value="PRK05560.1"/>
    <property type="match status" value="1"/>
</dbReference>
<dbReference type="Pfam" id="PF03989">
    <property type="entry name" value="DNA_gyraseA_C"/>
    <property type="match status" value="6"/>
</dbReference>
<dbReference type="InterPro" id="IPR013757">
    <property type="entry name" value="Topo_IIA_A_a_sf"/>
</dbReference>
<dbReference type="InterPro" id="IPR002205">
    <property type="entry name" value="Topo_IIA_dom_A"/>
</dbReference>
<keyword evidence="7 9" id="KW-0238">DNA-binding</keyword>
<evidence type="ECO:0000256" key="7">
    <source>
        <dbReference type="ARBA" id="ARBA00023125"/>
    </source>
</evidence>
<evidence type="ECO:0000259" key="13">
    <source>
        <dbReference type="PROSITE" id="PS52040"/>
    </source>
</evidence>
<dbReference type="GO" id="GO:0006265">
    <property type="term" value="P:DNA topological change"/>
    <property type="evidence" value="ECO:0007669"/>
    <property type="project" value="UniProtKB-UniRule"/>
</dbReference>
<dbReference type="EMBL" id="JAAROP010000002">
    <property type="protein sequence ID" value="MBC1322138.1"/>
    <property type="molecule type" value="Genomic_DNA"/>
</dbReference>
<dbReference type="PANTHER" id="PTHR43493">
    <property type="entry name" value="DNA GYRASE/TOPOISOMERASE SUBUNIT A"/>
    <property type="match status" value="1"/>
</dbReference>
<keyword evidence="8 9" id="KW-0413">Isomerase</keyword>
<sequence length="842" mass="94609">MAETPNQRITEINLNKEMRTSFLDYAMSVIVARALPDVRDGLKPVHRRILYAMNDLGMTSDKAYKKSARIVGEVIGKYHPHGDTAVYFTMVRMAQDFSYRNMLVDGHGNFGSVDGDMAAAMRYTEARMSKISMELLRDINKDTIDYADNYDGSEREPVILPARFPNLLVNGSSGIAVGMATNIPTHHLGEVIDGVLALSHDPEISIRDLMEYIPGPDFPTAGMIMGRSGIRRAYESGRGSITVRGRVDIEEKKNGKETIVITEIPYQVNKARLVERIAELAREKKIDGITSLNDESDRSGMRIVIEVRRDISASVIVNNLFKMTALQTTFGINMLALVDNHPKVLNLKEILYYYLEHQKVVIRRRTEFELRKAEARAHILEGLRIALDNIDAIIKLIRGSKTSDVAKEGLMTQFNLSDKQAQAILDMRLQRLTGLEREKIEEEYQNLVALINDLKAILADDERILEIIREELEEIKVKYADKRRTEILAGDLVSLEDEDLIPEEEVAITLTKRGYIKRLPLSTYRSQRRGGRGIQGMSTHEDDFVEHLVATSTHDTLLFFTNTGKVYRSKGYEVPEYGRTAKGIPIINLLGIESQEQVNAVINLSEFTDDSYLFFTTKHGVVKRTTLSQFAKIRQSGLRAVELRENDELISVQMTDGSKNMIIATKHGQSIYFPEANIRVMGRTAAGVRGIRLREGDEVIGMEVLEDNEKVLIVTEKGYGKQTPAAQYPLRNRGGMGVKTVTITEKNGNLVAMKTVTGEEDLMLMTVSGVLIRFEIDTVSQTGRSAMGVKLIRLDENEKVATVAKVPKEEDEVELEEEIDETLITQVPDESFEDAPGSDIEE</sequence>
<dbReference type="Gene3D" id="1.10.268.10">
    <property type="entry name" value="Topoisomerase, domain 3"/>
    <property type="match status" value="1"/>
</dbReference>
<dbReference type="InterPro" id="IPR005743">
    <property type="entry name" value="GyrA"/>
</dbReference>